<gene>
    <name evidence="2" type="ORF">BJ875DRAFT_63426</name>
</gene>
<dbReference type="Proteomes" id="UP000824998">
    <property type="component" value="Unassembled WGS sequence"/>
</dbReference>
<evidence type="ECO:0000313" key="2">
    <source>
        <dbReference type="EMBL" id="KAG9238272.1"/>
    </source>
</evidence>
<proteinExistence type="predicted"/>
<name>A0A9P8C9C1_9HELO</name>
<reference evidence="2" key="1">
    <citation type="journal article" date="2021" name="IMA Fungus">
        <title>Genomic characterization of three marine fungi, including Emericellopsis atlantica sp. nov. with signatures of a generalist lifestyle and marine biomass degradation.</title>
        <authorList>
            <person name="Hagestad O.C."/>
            <person name="Hou L."/>
            <person name="Andersen J.H."/>
            <person name="Hansen E.H."/>
            <person name="Altermark B."/>
            <person name="Li C."/>
            <person name="Kuhnert E."/>
            <person name="Cox R.J."/>
            <person name="Crous P.W."/>
            <person name="Spatafora J.W."/>
            <person name="Lail K."/>
            <person name="Amirebrahimi M."/>
            <person name="Lipzen A."/>
            <person name="Pangilinan J."/>
            <person name="Andreopoulos W."/>
            <person name="Hayes R.D."/>
            <person name="Ng V."/>
            <person name="Grigoriev I.V."/>
            <person name="Jackson S.A."/>
            <person name="Sutton T.D.S."/>
            <person name="Dobson A.D.W."/>
            <person name="Rama T."/>
        </authorList>
    </citation>
    <scope>NUCLEOTIDE SEQUENCE</scope>
    <source>
        <strain evidence="2">TRa018bII</strain>
    </source>
</reference>
<feature type="region of interest" description="Disordered" evidence="1">
    <location>
        <begin position="50"/>
        <end position="128"/>
    </location>
</feature>
<sequence>MDDLHSHPKCSPLMHDLLDLTMKQLLVIERSDRTRVTIVHRHLEEMTERAARDEAYMTQSAPRKPAKGSHSAPTNLERPISGGKQIKSSDSRLNQISRNQDLYGTVRSSRTHLKKPRSDPFLMPSVFR</sequence>
<evidence type="ECO:0000313" key="3">
    <source>
        <dbReference type="Proteomes" id="UP000824998"/>
    </source>
</evidence>
<protein>
    <submittedName>
        <fullName evidence="2">Uncharacterized protein</fullName>
    </submittedName>
</protein>
<comment type="caution">
    <text evidence="2">The sequence shown here is derived from an EMBL/GenBank/DDBJ whole genome shotgun (WGS) entry which is preliminary data.</text>
</comment>
<evidence type="ECO:0000256" key="1">
    <source>
        <dbReference type="SAM" id="MobiDB-lite"/>
    </source>
</evidence>
<accession>A0A9P8C9C1</accession>
<feature type="compositionally biased region" description="Polar residues" evidence="1">
    <location>
        <begin position="86"/>
        <end position="108"/>
    </location>
</feature>
<dbReference type="AlphaFoldDB" id="A0A9P8C9C1"/>
<dbReference type="EMBL" id="MU251372">
    <property type="protein sequence ID" value="KAG9238272.1"/>
    <property type="molecule type" value="Genomic_DNA"/>
</dbReference>
<keyword evidence="3" id="KW-1185">Reference proteome</keyword>
<organism evidence="2 3">
    <name type="scientific">Amylocarpus encephaloides</name>
    <dbReference type="NCBI Taxonomy" id="45428"/>
    <lineage>
        <taxon>Eukaryota</taxon>
        <taxon>Fungi</taxon>
        <taxon>Dikarya</taxon>
        <taxon>Ascomycota</taxon>
        <taxon>Pezizomycotina</taxon>
        <taxon>Leotiomycetes</taxon>
        <taxon>Helotiales</taxon>
        <taxon>Helotiales incertae sedis</taxon>
        <taxon>Amylocarpus</taxon>
    </lineage>
</organism>